<protein>
    <submittedName>
        <fullName evidence="1">Uncharacterized protein</fullName>
    </submittedName>
</protein>
<proteinExistence type="predicted"/>
<dbReference type="RefSeq" id="WP_152279201.1">
    <property type="nucleotide sequence ID" value="NZ_WEKV01000026.1"/>
</dbReference>
<name>A0A833J1T7_9HYPH</name>
<dbReference type="AlphaFoldDB" id="A0A833J1T7"/>
<sequence>MIGIFILAVIVVAIAAAVGYSLVTEIRTGEIVSMAGRNAPRMDAAVSAVAASARPLAGGQPVVPAPSTDASRRSVLPAWVTTEGASPWGVSDGYCPYALPDRPDLAATAIEAPGGQGEKRSIATVPLRAEGMERPFVVVGARPPHDEDDPDAPRVVAFILSAVPGSQSVPDCGSVVWKGGRYRVAGDVPGVVAVVTTERLRDAATGLGAILRWAAPDGTGDGRSRGEPAPLTSILEEWRSTRPTRAVVRLVGQGPHVLKSDDLDLLARNAGREGSLNLISDQEGRALLAGPVGGGRVDVGIDLSLTGVTVSNALGLNVHGGGRLVARSSTLRHLLLDGGDAVLGVGADILLDPVLDPGAAARVRGGTLALEETPGSRKTISAGAGRPAVALQGGTLVVNGADLKVDPATDWVSVEHGGRVSALPRYVGGAAVTPSVVAGDDAATPIRSRISFGPEGGGVDDAGLEAGVVQISETCDGPHCAASCTPDRRIISGACETSAEGWALKSFGPGDGSSAWSCAWAALSANPPTMQSTARATCARLR</sequence>
<dbReference type="EMBL" id="WEKV01000026">
    <property type="protein sequence ID" value="KAB7781876.1"/>
    <property type="molecule type" value="Genomic_DNA"/>
</dbReference>
<dbReference type="Proteomes" id="UP000469949">
    <property type="component" value="Unassembled WGS sequence"/>
</dbReference>
<evidence type="ECO:0000313" key="1">
    <source>
        <dbReference type="EMBL" id="KAB7781876.1"/>
    </source>
</evidence>
<comment type="caution">
    <text evidence="1">The sequence shown here is derived from an EMBL/GenBank/DDBJ whole genome shotgun (WGS) entry which is preliminary data.</text>
</comment>
<organism evidence="1 2">
    <name type="scientific">Methylorubrum populi</name>
    <dbReference type="NCBI Taxonomy" id="223967"/>
    <lineage>
        <taxon>Bacteria</taxon>
        <taxon>Pseudomonadati</taxon>
        <taxon>Pseudomonadota</taxon>
        <taxon>Alphaproteobacteria</taxon>
        <taxon>Hyphomicrobiales</taxon>
        <taxon>Methylobacteriaceae</taxon>
        <taxon>Methylorubrum</taxon>
    </lineage>
</organism>
<gene>
    <name evidence="1" type="ORF">F8B43_5669</name>
</gene>
<accession>A0A833J1T7</accession>
<reference evidence="1 2" key="1">
    <citation type="submission" date="2019-10" db="EMBL/GenBank/DDBJ databases">
        <title>Draft Genome Sequence of the Caffeine Degrading Methylotroph Methylorubrum populi PINKEL.</title>
        <authorList>
            <person name="Dawson S.C."/>
            <person name="Zhang X."/>
            <person name="Wright M.E."/>
            <person name="Sharma G."/>
            <person name="Langner J.T."/>
            <person name="Ditty J.L."/>
            <person name="Subuyuj G.A."/>
        </authorList>
    </citation>
    <scope>NUCLEOTIDE SEQUENCE [LARGE SCALE GENOMIC DNA]</scope>
    <source>
        <strain evidence="1 2">Pinkel</strain>
    </source>
</reference>
<evidence type="ECO:0000313" key="2">
    <source>
        <dbReference type="Proteomes" id="UP000469949"/>
    </source>
</evidence>